<dbReference type="EMBL" id="NRDI02000009">
    <property type="protein sequence ID" value="KAI1513287.1"/>
    <property type="molecule type" value="Genomic_DNA"/>
</dbReference>
<proteinExistence type="predicted"/>
<name>A0A2W1FFG9_9PLEO</name>
<reference evidence="1 3" key="1">
    <citation type="journal article" date="2018" name="BMC Genomics">
        <title>Comparative genomics of the wheat fungal pathogen Pyrenophora tritici-repentis reveals chromosomal variations and genome plasticity.</title>
        <authorList>
            <person name="Moolhuijzen P."/>
            <person name="See P.T."/>
            <person name="Hane J.K."/>
            <person name="Shi G."/>
            <person name="Liu Z."/>
            <person name="Oliver R.P."/>
            <person name="Moffat C.S."/>
        </authorList>
    </citation>
    <scope>NUCLEOTIDE SEQUENCE [LARGE SCALE GENOMIC DNA]</scope>
    <source>
        <strain evidence="1">M4</strain>
    </source>
</reference>
<dbReference type="EMBL" id="NQIK02000001">
    <property type="protein sequence ID" value="KAF7577325.1"/>
    <property type="molecule type" value="Genomic_DNA"/>
</dbReference>
<keyword evidence="4" id="KW-1185">Reference proteome</keyword>
<evidence type="ECO:0000313" key="2">
    <source>
        <dbReference type="EMBL" id="KAI1513287.1"/>
    </source>
</evidence>
<protein>
    <submittedName>
        <fullName evidence="2">Uncharacterized protein</fullName>
    </submittedName>
</protein>
<reference evidence="4" key="4">
    <citation type="journal article" date="2022" name="Microb. Genom.">
        <title>A global pangenome for the wheat fungal pathogen Pyrenophora tritici-repentis and prediction of effector protein structural homology.</title>
        <authorList>
            <person name="Moolhuijzen P.M."/>
            <person name="See P.T."/>
            <person name="Shi G."/>
            <person name="Powell H.R."/>
            <person name="Cockram J."/>
            <person name="Jorgensen L.N."/>
            <person name="Benslimane H."/>
            <person name="Strelkov S.E."/>
            <person name="Turner J."/>
            <person name="Liu Z."/>
            <person name="Moffat C.S."/>
        </authorList>
    </citation>
    <scope>NUCLEOTIDE SEQUENCE [LARGE SCALE GENOMIC DNA]</scope>
</reference>
<reference evidence="2" key="3">
    <citation type="journal article" date="2022" name="bioRxiv">
        <title>A global pangenome for the wheat fungal pathogen Pyrenophora tritici-repentis and prediction of effector protein structural homology.</title>
        <authorList>
            <person name="Moolhuijzen P."/>
            <person name="See P.T."/>
            <person name="Shi G."/>
            <person name="Powell H.R."/>
            <person name="Cockram J."/>
            <person name="Jorgensen L.N."/>
            <person name="Benslimane H."/>
            <person name="Strelkov S.E."/>
            <person name="Turner J."/>
            <person name="Liu Z."/>
            <person name="Moffat C.S."/>
        </authorList>
    </citation>
    <scope>NUCLEOTIDE SEQUENCE</scope>
    <source>
        <strain evidence="2">86-124</strain>
    </source>
</reference>
<dbReference type="Proteomes" id="UP000249757">
    <property type="component" value="Unassembled WGS sequence"/>
</dbReference>
<evidence type="ECO:0000313" key="3">
    <source>
        <dbReference type="Proteomes" id="UP000245464"/>
    </source>
</evidence>
<sequence>MAPSSFRDGKYHIFMQERYLKKWWKVEPDDLAKAGVKVKESPNTTTQAKKFALYHVWEYVQGNGIMNRKEADEVLEIELKRIEKTRQNYRTYQSGGYSGGCGWLCECCD</sequence>
<dbReference type="Proteomes" id="UP000245464">
    <property type="component" value="Chromosome 1"/>
</dbReference>
<evidence type="ECO:0000313" key="1">
    <source>
        <dbReference type="EMBL" id="KAF7577325.1"/>
    </source>
</evidence>
<reference evidence="2" key="2">
    <citation type="submission" date="2021-05" db="EMBL/GenBank/DDBJ databases">
        <authorList>
            <person name="Moolhuijzen P.M."/>
            <person name="Moffat C.S."/>
        </authorList>
    </citation>
    <scope>NUCLEOTIDE SEQUENCE</scope>
    <source>
        <strain evidence="2">86-124</strain>
    </source>
</reference>
<evidence type="ECO:0000313" key="4">
    <source>
        <dbReference type="Proteomes" id="UP000249757"/>
    </source>
</evidence>
<gene>
    <name evidence="2" type="ORF">Ptr86124_007189</name>
    <name evidence="1" type="ORF">PtrM4_015650</name>
</gene>
<accession>A0A2W1FFG9</accession>
<comment type="caution">
    <text evidence="2">The sequence shown here is derived from an EMBL/GenBank/DDBJ whole genome shotgun (WGS) entry which is preliminary data.</text>
</comment>
<dbReference type="AlphaFoldDB" id="A0A2W1FFG9"/>
<organism evidence="2 4">
    <name type="scientific">Pyrenophora tritici-repentis</name>
    <dbReference type="NCBI Taxonomy" id="45151"/>
    <lineage>
        <taxon>Eukaryota</taxon>
        <taxon>Fungi</taxon>
        <taxon>Dikarya</taxon>
        <taxon>Ascomycota</taxon>
        <taxon>Pezizomycotina</taxon>
        <taxon>Dothideomycetes</taxon>
        <taxon>Pleosporomycetidae</taxon>
        <taxon>Pleosporales</taxon>
        <taxon>Pleosporineae</taxon>
        <taxon>Pleosporaceae</taxon>
        <taxon>Pyrenophora</taxon>
    </lineage>
</organism>